<dbReference type="GO" id="GO:0003723">
    <property type="term" value="F:RNA binding"/>
    <property type="evidence" value="ECO:0007669"/>
    <property type="project" value="UniProtKB-UniRule"/>
</dbReference>
<dbReference type="InterPro" id="IPR035979">
    <property type="entry name" value="RBD_domain_sf"/>
</dbReference>
<dbReference type="SUPFAM" id="SSF54928">
    <property type="entry name" value="RNA-binding domain, RBD"/>
    <property type="match status" value="1"/>
</dbReference>
<accession>A0A131XTN2</accession>
<feature type="compositionally biased region" description="Low complexity" evidence="3">
    <location>
        <begin position="410"/>
        <end position="420"/>
    </location>
</feature>
<feature type="region of interest" description="Disordered" evidence="3">
    <location>
        <begin position="359"/>
        <end position="451"/>
    </location>
</feature>
<feature type="compositionally biased region" description="Acidic residues" evidence="3">
    <location>
        <begin position="126"/>
        <end position="149"/>
    </location>
</feature>
<feature type="compositionally biased region" description="Basic residues" evidence="3">
    <location>
        <begin position="442"/>
        <end position="451"/>
    </location>
</feature>
<feature type="compositionally biased region" description="Basic and acidic residues" evidence="3">
    <location>
        <begin position="426"/>
        <end position="437"/>
    </location>
</feature>
<feature type="compositionally biased region" description="Basic residues" evidence="3">
    <location>
        <begin position="359"/>
        <end position="371"/>
    </location>
</feature>
<evidence type="ECO:0000313" key="5">
    <source>
        <dbReference type="EMBL" id="JAP70389.1"/>
    </source>
</evidence>
<feature type="region of interest" description="Disordered" evidence="3">
    <location>
        <begin position="1"/>
        <end position="190"/>
    </location>
</feature>
<evidence type="ECO:0000256" key="1">
    <source>
        <dbReference type="ARBA" id="ARBA00022884"/>
    </source>
</evidence>
<protein>
    <submittedName>
        <fullName evidence="5">Putative rna-binding protein</fullName>
    </submittedName>
</protein>
<dbReference type="InterPro" id="IPR000504">
    <property type="entry name" value="RRM_dom"/>
</dbReference>
<dbReference type="CDD" id="cd00590">
    <property type="entry name" value="RRM_SF"/>
    <property type="match status" value="1"/>
</dbReference>
<name>A0A131XTN2_IXORI</name>
<dbReference type="AlphaFoldDB" id="A0A131XTN2"/>
<feature type="compositionally biased region" description="Basic and acidic residues" evidence="3">
    <location>
        <begin position="397"/>
        <end position="409"/>
    </location>
</feature>
<feature type="compositionally biased region" description="Acidic residues" evidence="3">
    <location>
        <begin position="61"/>
        <end position="103"/>
    </location>
</feature>
<reference evidence="5" key="1">
    <citation type="submission" date="2016-02" db="EMBL/GenBank/DDBJ databases">
        <title>RNAseq analyses of the midgut from blood- or serum-fed Ixodes ricinus ticks.</title>
        <authorList>
            <person name="Perner J."/>
            <person name="Provaznik J."/>
            <person name="Schrenkova J."/>
            <person name="Urbanova V."/>
            <person name="Ribeiro J.M."/>
            <person name="Kopacek P."/>
        </authorList>
    </citation>
    <scope>NUCLEOTIDE SEQUENCE</scope>
    <source>
        <tissue evidence="5">Gut</tissue>
    </source>
</reference>
<evidence type="ECO:0000256" key="2">
    <source>
        <dbReference type="PROSITE-ProRule" id="PRU00176"/>
    </source>
</evidence>
<dbReference type="InterPro" id="IPR012677">
    <property type="entry name" value="Nucleotide-bd_a/b_plait_sf"/>
</dbReference>
<proteinExistence type="evidence at transcript level"/>
<organism evidence="5">
    <name type="scientific">Ixodes ricinus</name>
    <name type="common">Common tick</name>
    <name type="synonym">Acarus ricinus</name>
    <dbReference type="NCBI Taxonomy" id="34613"/>
    <lineage>
        <taxon>Eukaryota</taxon>
        <taxon>Metazoa</taxon>
        <taxon>Ecdysozoa</taxon>
        <taxon>Arthropoda</taxon>
        <taxon>Chelicerata</taxon>
        <taxon>Arachnida</taxon>
        <taxon>Acari</taxon>
        <taxon>Parasitiformes</taxon>
        <taxon>Ixodida</taxon>
        <taxon>Ixodoidea</taxon>
        <taxon>Ixodidae</taxon>
        <taxon>Ixodinae</taxon>
        <taxon>Ixodes</taxon>
    </lineage>
</organism>
<sequence>MKLKKNQAAPPKPTKVGGGKPRKLPKPAKTNDDDAVESDTEDYLKVNVTPKAAKVPAAELGSDEDDPELDDEDLDDEDELDEEDSLDDEEGDEDSEGGSDDEVPQLVAAKNKSKPKPAPPKKAGQEESDDEDDEDDEDFDEDDSEDGEDEAPKAKGKPQLKDGGKAAKQPKRKGEEPAEQTSKKQKLGDGIPKSVYMDVDEYDKLFLYIGDLPPGCTAADVKALSPDIVDVRTNVKAGAKLGFMFAKFKSEAIADKNYKRLQGAQLNGQKLRVGYRGAKREGGLPDNWSECHSELAVYGLPEGCPQDKVAKLFPTAVKVATMSFFTWVKFDSKADLLAAVRNESCHKLEGHPLKFAYHFKPKVQKRKKRKSSGSGKKGGDKKFSKSGKPDGLSTSEKQGKPTKKFEKQGGQKSPKQGGLQHKTSKAKFDAKRQEVKKMAGLQKKKMEKAAN</sequence>
<keyword evidence="1 2" id="KW-0694">RNA-binding</keyword>
<dbReference type="Pfam" id="PF00076">
    <property type="entry name" value="RRM_1"/>
    <property type="match status" value="1"/>
</dbReference>
<evidence type="ECO:0000256" key="3">
    <source>
        <dbReference type="SAM" id="MobiDB-lite"/>
    </source>
</evidence>
<feature type="domain" description="RRM" evidence="4">
    <location>
        <begin position="205"/>
        <end position="278"/>
    </location>
</feature>
<dbReference type="EMBL" id="GEFM01005407">
    <property type="protein sequence ID" value="JAP70389.1"/>
    <property type="molecule type" value="mRNA"/>
</dbReference>
<dbReference type="Gene3D" id="3.30.70.330">
    <property type="match status" value="1"/>
</dbReference>
<dbReference type="SMART" id="SM00360">
    <property type="entry name" value="RRM"/>
    <property type="match status" value="2"/>
</dbReference>
<dbReference type="PROSITE" id="PS50102">
    <property type="entry name" value="RRM"/>
    <property type="match status" value="1"/>
</dbReference>
<evidence type="ECO:0000259" key="4">
    <source>
        <dbReference type="PROSITE" id="PS50102"/>
    </source>
</evidence>